<name>A0A4V2EKZ7_9PSEU</name>
<evidence type="ECO:0000313" key="3">
    <source>
        <dbReference type="Proteomes" id="UP000292003"/>
    </source>
</evidence>
<sequence length="108" mass="11971">MPMLNGSVVKHRVAQLGRGRDALRKIAEATDIPYGSLRNAVGGRQELGLPRCYTLAEALELTVREILADPDGVPDLPPEQPKRPKSPPKRQDKEQDRKGPRRNTVGVR</sequence>
<keyword evidence="3" id="KW-1185">Reference proteome</keyword>
<reference evidence="2 3" key="1">
    <citation type="submission" date="2019-02" db="EMBL/GenBank/DDBJ databases">
        <title>Draft genome sequence of Amycolatopsis sp. 8-3EHSu isolated from roots of Suaeda maritima.</title>
        <authorList>
            <person name="Duangmal K."/>
            <person name="Chantavorakit T."/>
        </authorList>
    </citation>
    <scope>NUCLEOTIDE SEQUENCE [LARGE SCALE GENOMIC DNA]</scope>
    <source>
        <strain evidence="2 3">8-3EHSu</strain>
    </source>
</reference>
<protein>
    <recommendedName>
        <fullName evidence="4">XRE family transcriptional regulator</fullName>
    </recommendedName>
</protein>
<evidence type="ECO:0000256" key="1">
    <source>
        <dbReference type="SAM" id="MobiDB-lite"/>
    </source>
</evidence>
<accession>A0A4V2EKZ7</accession>
<evidence type="ECO:0008006" key="4">
    <source>
        <dbReference type="Google" id="ProtNLM"/>
    </source>
</evidence>
<dbReference type="Proteomes" id="UP000292003">
    <property type="component" value="Unassembled WGS sequence"/>
</dbReference>
<organism evidence="2 3">
    <name type="scientific">Amycolatopsis suaedae</name>
    <dbReference type="NCBI Taxonomy" id="2510978"/>
    <lineage>
        <taxon>Bacteria</taxon>
        <taxon>Bacillati</taxon>
        <taxon>Actinomycetota</taxon>
        <taxon>Actinomycetes</taxon>
        <taxon>Pseudonocardiales</taxon>
        <taxon>Pseudonocardiaceae</taxon>
        <taxon>Amycolatopsis</taxon>
    </lineage>
</organism>
<feature type="compositionally biased region" description="Basic and acidic residues" evidence="1">
    <location>
        <begin position="89"/>
        <end position="98"/>
    </location>
</feature>
<dbReference type="EMBL" id="SFCC01000021">
    <property type="protein sequence ID" value="RZQ59805.1"/>
    <property type="molecule type" value="Genomic_DNA"/>
</dbReference>
<gene>
    <name evidence="2" type="ORF">EWH70_32330</name>
</gene>
<dbReference type="RefSeq" id="WP_130479370.1">
    <property type="nucleotide sequence ID" value="NZ_SFCC01000021.1"/>
</dbReference>
<dbReference type="OrthoDB" id="3700489at2"/>
<evidence type="ECO:0000313" key="2">
    <source>
        <dbReference type="EMBL" id="RZQ59805.1"/>
    </source>
</evidence>
<comment type="caution">
    <text evidence="2">The sequence shown here is derived from an EMBL/GenBank/DDBJ whole genome shotgun (WGS) entry which is preliminary data.</text>
</comment>
<dbReference type="AlphaFoldDB" id="A0A4V2EKZ7"/>
<feature type="region of interest" description="Disordered" evidence="1">
    <location>
        <begin position="69"/>
        <end position="108"/>
    </location>
</feature>
<proteinExistence type="predicted"/>